<evidence type="ECO:0000313" key="2">
    <source>
        <dbReference type="Proteomes" id="UP000520592"/>
    </source>
</evidence>
<gene>
    <name evidence="1" type="ORF">HX876_20755</name>
</gene>
<comment type="caution">
    <text evidence="1">The sequence shown here is derived from an EMBL/GenBank/DDBJ whole genome shotgun (WGS) entry which is preliminary data.</text>
</comment>
<proteinExistence type="predicted"/>
<dbReference type="EMBL" id="JACAQD010000024">
    <property type="protein sequence ID" value="NWC34820.1"/>
    <property type="molecule type" value="Genomic_DNA"/>
</dbReference>
<organism evidence="1 2">
    <name type="scientific">Pseudomonas gingeri</name>
    <dbReference type="NCBI Taxonomy" id="117681"/>
    <lineage>
        <taxon>Bacteria</taxon>
        <taxon>Pseudomonadati</taxon>
        <taxon>Pseudomonadota</taxon>
        <taxon>Gammaproteobacteria</taxon>
        <taxon>Pseudomonadales</taxon>
        <taxon>Pseudomonadaceae</taxon>
        <taxon>Pseudomonas</taxon>
    </lineage>
</organism>
<name>A0A7Y8CLP7_9PSED</name>
<dbReference type="AlphaFoldDB" id="A0A7Y8CLP7"/>
<reference evidence="1 2" key="1">
    <citation type="submission" date="2020-04" db="EMBL/GenBank/DDBJ databases">
        <title>Molecular characterization of pseudomonads from Agaricus bisporus reveal novel blotch 2 pathogens in Western Europe.</title>
        <authorList>
            <person name="Taparia T."/>
            <person name="Krijger M."/>
            <person name="Haynes E."/>
            <person name="Elpinstone J.G."/>
            <person name="Noble R."/>
            <person name="Van Der Wolf J."/>
        </authorList>
    </citation>
    <scope>NUCLEOTIDE SEQUENCE [LARGE SCALE GENOMIC DNA]</scope>
    <source>
        <strain evidence="1 2">IPO3737</strain>
    </source>
</reference>
<evidence type="ECO:0000313" key="1">
    <source>
        <dbReference type="EMBL" id="NWC34820.1"/>
    </source>
</evidence>
<dbReference type="Proteomes" id="UP000520592">
    <property type="component" value="Unassembled WGS sequence"/>
</dbReference>
<protein>
    <submittedName>
        <fullName evidence="1">Uncharacterized protein</fullName>
    </submittedName>
</protein>
<accession>A0A7Y8CLP7</accession>
<sequence>MNNAETYLVPHVFTRHKLNLHALLLENQAWFRLQDVPHMLPEGEQPRSARNAPWWKRASRLLPSFS</sequence>
<dbReference type="RefSeq" id="WP_177058307.1">
    <property type="nucleotide sequence ID" value="NZ_JACAPB010000028.1"/>
</dbReference>